<evidence type="ECO:0000313" key="1">
    <source>
        <dbReference type="EMBL" id="PWA58576.1"/>
    </source>
</evidence>
<reference evidence="1 2" key="1">
    <citation type="journal article" date="2018" name="Mol. Plant">
        <title>The genome of Artemisia annua provides insight into the evolution of Asteraceae family and artemisinin biosynthesis.</title>
        <authorList>
            <person name="Shen Q."/>
            <person name="Zhang L."/>
            <person name="Liao Z."/>
            <person name="Wang S."/>
            <person name="Yan T."/>
            <person name="Shi P."/>
            <person name="Liu M."/>
            <person name="Fu X."/>
            <person name="Pan Q."/>
            <person name="Wang Y."/>
            <person name="Lv Z."/>
            <person name="Lu X."/>
            <person name="Zhang F."/>
            <person name="Jiang W."/>
            <person name="Ma Y."/>
            <person name="Chen M."/>
            <person name="Hao X."/>
            <person name="Li L."/>
            <person name="Tang Y."/>
            <person name="Lv G."/>
            <person name="Zhou Y."/>
            <person name="Sun X."/>
            <person name="Brodelius P.E."/>
            <person name="Rose J.K.C."/>
            <person name="Tang K."/>
        </authorList>
    </citation>
    <scope>NUCLEOTIDE SEQUENCE [LARGE SCALE GENOMIC DNA]</scope>
    <source>
        <strain evidence="2">cv. Huhao1</strain>
        <tissue evidence="1">Leaf</tissue>
    </source>
</reference>
<sequence length="116" mass="13294">MKQHLVSHEVKKMLEYNMSSESPLPDDALNAMVKKMLEYNMSSESPLPDDALNAMVREMLKEIVKRMGVLFQIRFDTVVSKSSSKRTKNQQSCKSYIRGNDFLVDFLNLEDVGSTE</sequence>
<dbReference type="EMBL" id="PKPP01005857">
    <property type="protein sequence ID" value="PWA58576.1"/>
    <property type="molecule type" value="Genomic_DNA"/>
</dbReference>
<organism evidence="1 2">
    <name type="scientific">Artemisia annua</name>
    <name type="common">Sweet wormwood</name>
    <dbReference type="NCBI Taxonomy" id="35608"/>
    <lineage>
        <taxon>Eukaryota</taxon>
        <taxon>Viridiplantae</taxon>
        <taxon>Streptophyta</taxon>
        <taxon>Embryophyta</taxon>
        <taxon>Tracheophyta</taxon>
        <taxon>Spermatophyta</taxon>
        <taxon>Magnoliopsida</taxon>
        <taxon>eudicotyledons</taxon>
        <taxon>Gunneridae</taxon>
        <taxon>Pentapetalae</taxon>
        <taxon>asterids</taxon>
        <taxon>campanulids</taxon>
        <taxon>Asterales</taxon>
        <taxon>Asteraceae</taxon>
        <taxon>Asteroideae</taxon>
        <taxon>Anthemideae</taxon>
        <taxon>Artemisiinae</taxon>
        <taxon>Artemisia</taxon>
    </lineage>
</organism>
<evidence type="ECO:0000313" key="2">
    <source>
        <dbReference type="Proteomes" id="UP000245207"/>
    </source>
</evidence>
<protein>
    <submittedName>
        <fullName evidence="1">Uncharacterized protein</fullName>
    </submittedName>
</protein>
<keyword evidence="2" id="KW-1185">Reference proteome</keyword>
<gene>
    <name evidence="1" type="ORF">CTI12_AA402230</name>
</gene>
<comment type="caution">
    <text evidence="1">The sequence shown here is derived from an EMBL/GenBank/DDBJ whole genome shotgun (WGS) entry which is preliminary data.</text>
</comment>
<dbReference type="Proteomes" id="UP000245207">
    <property type="component" value="Unassembled WGS sequence"/>
</dbReference>
<proteinExistence type="predicted"/>
<name>A0A2U1MBI1_ARTAN</name>
<accession>A0A2U1MBI1</accession>
<dbReference type="AlphaFoldDB" id="A0A2U1MBI1"/>